<dbReference type="RefSeq" id="WP_113867157.1">
    <property type="nucleotide sequence ID" value="NZ_AGJP01000001.1"/>
</dbReference>
<keyword evidence="5" id="KW-0411">Iron-sulfur</keyword>
<dbReference type="AlphaFoldDB" id="A0A366I2W1"/>
<keyword evidence="1" id="KW-0004">4Fe-4S</keyword>
<dbReference type="InterPro" id="IPR017896">
    <property type="entry name" value="4Fe4S_Fe-S-bd"/>
</dbReference>
<accession>A0A366I2W1</accession>
<evidence type="ECO:0000313" key="7">
    <source>
        <dbReference type="EMBL" id="RBP61670.1"/>
    </source>
</evidence>
<comment type="caution">
    <text evidence="7">The sequence shown here is derived from an EMBL/GenBank/DDBJ whole genome shotgun (WGS) entry which is preliminary data.</text>
</comment>
<dbReference type="Pfam" id="PF12800">
    <property type="entry name" value="Fer4_4"/>
    <property type="match status" value="1"/>
</dbReference>
<evidence type="ECO:0000313" key="8">
    <source>
        <dbReference type="Proteomes" id="UP000253046"/>
    </source>
</evidence>
<dbReference type="InterPro" id="IPR017900">
    <property type="entry name" value="4Fe4S_Fe_S_CS"/>
</dbReference>
<dbReference type="SUPFAM" id="SSF54862">
    <property type="entry name" value="4Fe-4S ferredoxins"/>
    <property type="match status" value="1"/>
</dbReference>
<dbReference type="GO" id="GO:0051539">
    <property type="term" value="F:4 iron, 4 sulfur cluster binding"/>
    <property type="evidence" value="ECO:0007669"/>
    <property type="project" value="UniProtKB-KW"/>
</dbReference>
<dbReference type="CDD" id="cd10554">
    <property type="entry name" value="HycB_like"/>
    <property type="match status" value="1"/>
</dbReference>
<dbReference type="Gene3D" id="3.30.70.20">
    <property type="match status" value="2"/>
</dbReference>
<organism evidence="7 8">
    <name type="scientific">Brenneria salicis ATCC 15712 = DSM 30166</name>
    <dbReference type="NCBI Taxonomy" id="714314"/>
    <lineage>
        <taxon>Bacteria</taxon>
        <taxon>Pseudomonadati</taxon>
        <taxon>Pseudomonadota</taxon>
        <taxon>Gammaproteobacteria</taxon>
        <taxon>Enterobacterales</taxon>
        <taxon>Pectobacteriaceae</taxon>
        <taxon>Brenneria</taxon>
    </lineage>
</organism>
<name>A0A366I2W1_9GAMM</name>
<dbReference type="PROSITE" id="PS51379">
    <property type="entry name" value="4FE4S_FER_2"/>
    <property type="match status" value="3"/>
</dbReference>
<dbReference type="EMBL" id="QNRY01000021">
    <property type="protein sequence ID" value="RBP61670.1"/>
    <property type="molecule type" value="Genomic_DNA"/>
</dbReference>
<dbReference type="GO" id="GO:0046872">
    <property type="term" value="F:metal ion binding"/>
    <property type="evidence" value="ECO:0007669"/>
    <property type="project" value="UniProtKB-KW"/>
</dbReference>
<dbReference type="OrthoDB" id="9779457at2"/>
<keyword evidence="4" id="KW-0408">Iron</keyword>
<gene>
    <name evidence="7" type="ORF">DES54_12151</name>
</gene>
<dbReference type="InterPro" id="IPR050294">
    <property type="entry name" value="RnfB_subfamily"/>
</dbReference>
<feature type="domain" description="4Fe-4S ferredoxin-type" evidence="6">
    <location>
        <begin position="119"/>
        <end position="152"/>
    </location>
</feature>
<evidence type="ECO:0000256" key="1">
    <source>
        <dbReference type="ARBA" id="ARBA00022485"/>
    </source>
</evidence>
<evidence type="ECO:0000256" key="2">
    <source>
        <dbReference type="ARBA" id="ARBA00022723"/>
    </source>
</evidence>
<proteinExistence type="predicted"/>
<feature type="domain" description="4Fe-4S ferredoxin-type" evidence="6">
    <location>
        <begin position="2"/>
        <end position="31"/>
    </location>
</feature>
<dbReference type="PROSITE" id="PS00198">
    <property type="entry name" value="4FE4S_FER_1"/>
    <property type="match status" value="1"/>
</dbReference>
<evidence type="ECO:0000256" key="5">
    <source>
        <dbReference type="ARBA" id="ARBA00023014"/>
    </source>
</evidence>
<dbReference type="PANTHER" id="PTHR42859:SF17">
    <property type="entry name" value="ELECTRON TRANSPORT PROTEIN HYDN-RELATED"/>
    <property type="match status" value="1"/>
</dbReference>
<dbReference type="PANTHER" id="PTHR42859">
    <property type="entry name" value="OXIDOREDUCTASE"/>
    <property type="match status" value="1"/>
</dbReference>
<evidence type="ECO:0000256" key="4">
    <source>
        <dbReference type="ARBA" id="ARBA00023004"/>
    </source>
</evidence>
<protein>
    <submittedName>
        <fullName evidence="7">Electron transport protein HydN</fullName>
    </submittedName>
</protein>
<reference evidence="7 8" key="1">
    <citation type="submission" date="2018-06" db="EMBL/GenBank/DDBJ databases">
        <title>Genomic Encyclopedia of Type Strains, Phase IV (KMG-IV): sequencing the most valuable type-strain genomes for metagenomic binning, comparative biology and taxonomic classification.</title>
        <authorList>
            <person name="Goeker M."/>
        </authorList>
    </citation>
    <scope>NUCLEOTIDE SEQUENCE [LARGE SCALE GENOMIC DNA]</scope>
    <source>
        <strain evidence="7 8">DSM 30166</strain>
    </source>
</reference>
<sequence length="178" mass="19023">MNQFVIADAQKCIGCRTCEIACAVAHSGGNSATLQPSRFFPRLTVIKNASVSVPVLCRQCENAPCASVCPHDALVRDHDSIQVIESRCIGCKSCVIACPFGAINVTAVPVAINSGSALTKSEVHKCDLCVGVADSPSCISVCPTSALRLVTSAELHKRTYEKQWHSAQDYRNIVAFNK</sequence>
<keyword evidence="8" id="KW-1185">Reference proteome</keyword>
<evidence type="ECO:0000256" key="3">
    <source>
        <dbReference type="ARBA" id="ARBA00022737"/>
    </source>
</evidence>
<dbReference type="Pfam" id="PF13247">
    <property type="entry name" value="Fer4_11"/>
    <property type="match status" value="1"/>
</dbReference>
<evidence type="ECO:0000259" key="6">
    <source>
        <dbReference type="PROSITE" id="PS51379"/>
    </source>
</evidence>
<feature type="domain" description="4Fe-4S ferredoxin-type" evidence="6">
    <location>
        <begin position="79"/>
        <end position="108"/>
    </location>
</feature>
<keyword evidence="3" id="KW-0677">Repeat</keyword>
<dbReference type="Proteomes" id="UP000253046">
    <property type="component" value="Unassembled WGS sequence"/>
</dbReference>
<keyword evidence="2" id="KW-0479">Metal-binding</keyword>